<keyword evidence="1" id="KW-0812">Transmembrane</keyword>
<reference evidence="3" key="1">
    <citation type="submission" date="2017-11" db="EMBL/GenBank/DDBJ databases">
        <title>Phenotypic and genomic properties of facultatively anaerobic sulfur-reducing natronoarchaea from hypersaline soda lakes.</title>
        <authorList>
            <person name="Sorokin D.Y."/>
            <person name="Kublanov I.V."/>
            <person name="Roman P."/>
            <person name="Sinninghe Damste J.S."/>
            <person name="Golyshin P.N."/>
            <person name="Rojo D."/>
            <person name="Ciordia S."/>
            <person name="Mena M.D.C."/>
            <person name="Ferrer M."/>
            <person name="Messina E."/>
            <person name="Smedile F."/>
            <person name="La Spada G."/>
            <person name="La Cono V."/>
            <person name="Yakimov M.M."/>
        </authorList>
    </citation>
    <scope>NUCLEOTIDE SEQUENCE [LARGE SCALE GENOMIC DNA]</scope>
    <source>
        <strain evidence="3">AArc-Sl</strain>
    </source>
</reference>
<dbReference type="EMBL" id="CP025066">
    <property type="protein sequence ID" value="AUX08476.1"/>
    <property type="molecule type" value="Genomic_DNA"/>
</dbReference>
<dbReference type="KEGG" id="hdf:AArcSl_0833"/>
<evidence type="ECO:0000313" key="3">
    <source>
        <dbReference type="Proteomes" id="UP000263012"/>
    </source>
</evidence>
<proteinExistence type="predicted"/>
<accession>A0A343THA4</accession>
<evidence type="ECO:0000313" key="2">
    <source>
        <dbReference type="EMBL" id="AUX08476.1"/>
    </source>
</evidence>
<dbReference type="GeneID" id="37877178"/>
<dbReference type="AlphaFoldDB" id="A0A343THA4"/>
<protein>
    <submittedName>
        <fullName evidence="2">Uncharacterized protein</fullName>
    </submittedName>
</protein>
<evidence type="ECO:0000256" key="1">
    <source>
        <dbReference type="SAM" id="Phobius"/>
    </source>
</evidence>
<name>A0A343THA4_9EURY</name>
<sequence length="78" mass="8233">MSVLPDRLDDLSEESIALGAGALTLIVVNLAGNAVGLEFPERTIVAIAAGFLALMATSYLRTGNLLPEGDDEEYEPEL</sequence>
<feature type="transmembrane region" description="Helical" evidence="1">
    <location>
        <begin position="43"/>
        <end position="60"/>
    </location>
</feature>
<keyword evidence="3" id="KW-1185">Reference proteome</keyword>
<organism evidence="2 3">
    <name type="scientific">Halalkaliarchaeum desulfuricum</name>
    <dbReference type="NCBI Taxonomy" id="2055893"/>
    <lineage>
        <taxon>Archaea</taxon>
        <taxon>Methanobacteriati</taxon>
        <taxon>Methanobacteriota</taxon>
        <taxon>Stenosarchaea group</taxon>
        <taxon>Halobacteria</taxon>
        <taxon>Halobacteriales</taxon>
        <taxon>Haloferacaceae</taxon>
        <taxon>Halalkaliarchaeum</taxon>
    </lineage>
</organism>
<gene>
    <name evidence="2" type="ORF">AArcSl_0833</name>
</gene>
<dbReference type="Proteomes" id="UP000263012">
    <property type="component" value="Chromosome"/>
</dbReference>
<dbReference type="RefSeq" id="WP_119815465.1">
    <property type="nucleotide sequence ID" value="NZ_CP025066.1"/>
</dbReference>
<keyword evidence="1" id="KW-1133">Transmembrane helix</keyword>
<feature type="transmembrane region" description="Helical" evidence="1">
    <location>
        <begin position="16"/>
        <end position="36"/>
    </location>
</feature>
<keyword evidence="1" id="KW-0472">Membrane</keyword>